<keyword evidence="3" id="KW-1185">Reference proteome</keyword>
<dbReference type="EMBL" id="JBFXLR010000007">
    <property type="protein sequence ID" value="KAL2856920.1"/>
    <property type="molecule type" value="Genomic_DNA"/>
</dbReference>
<evidence type="ECO:0000313" key="3">
    <source>
        <dbReference type="Proteomes" id="UP001610444"/>
    </source>
</evidence>
<gene>
    <name evidence="2" type="ORF">BJX68DRAFT_263450</name>
</gene>
<feature type="compositionally biased region" description="Polar residues" evidence="1">
    <location>
        <begin position="66"/>
        <end position="93"/>
    </location>
</feature>
<evidence type="ECO:0000313" key="2">
    <source>
        <dbReference type="EMBL" id="KAL2856920.1"/>
    </source>
</evidence>
<dbReference type="GeneID" id="98159858"/>
<dbReference type="RefSeq" id="XP_070902784.1">
    <property type="nucleotide sequence ID" value="XM_071044694.1"/>
</dbReference>
<evidence type="ECO:0000256" key="1">
    <source>
        <dbReference type="SAM" id="MobiDB-lite"/>
    </source>
</evidence>
<accession>A0ABR4KXB3</accession>
<name>A0ABR4KXB3_9EURO</name>
<sequence>MSFNVSIDEEPAITDPLAFMLESLQEDSGTSKAAAHSPSSSSDSLPAEVPSETDEDADDIPFSPRRQPTSTAGQYPSPQESQTNATYENTPIGVTTDDLPTIPAGKRHSTLHTRKLCIRGNPCASEIGLADRRKWPTYPKASPYNFTTRWVYPDARVHGEDSMPSVLAGERDLENLHRGGRKFSQRV</sequence>
<feature type="compositionally biased region" description="Low complexity" evidence="1">
    <location>
        <begin position="31"/>
        <end position="50"/>
    </location>
</feature>
<feature type="region of interest" description="Disordered" evidence="1">
    <location>
        <begin position="1"/>
        <end position="107"/>
    </location>
</feature>
<organism evidence="2 3">
    <name type="scientific">Aspergillus pseudodeflectus</name>
    <dbReference type="NCBI Taxonomy" id="176178"/>
    <lineage>
        <taxon>Eukaryota</taxon>
        <taxon>Fungi</taxon>
        <taxon>Dikarya</taxon>
        <taxon>Ascomycota</taxon>
        <taxon>Pezizomycotina</taxon>
        <taxon>Eurotiomycetes</taxon>
        <taxon>Eurotiomycetidae</taxon>
        <taxon>Eurotiales</taxon>
        <taxon>Aspergillaceae</taxon>
        <taxon>Aspergillus</taxon>
        <taxon>Aspergillus subgen. Nidulantes</taxon>
    </lineage>
</organism>
<dbReference type="Proteomes" id="UP001610444">
    <property type="component" value="Unassembled WGS sequence"/>
</dbReference>
<proteinExistence type="predicted"/>
<comment type="caution">
    <text evidence="2">The sequence shown here is derived from an EMBL/GenBank/DDBJ whole genome shotgun (WGS) entry which is preliminary data.</text>
</comment>
<reference evidence="2 3" key="1">
    <citation type="submission" date="2024-07" db="EMBL/GenBank/DDBJ databases">
        <title>Section-level genome sequencing and comparative genomics of Aspergillus sections Usti and Cavernicolus.</title>
        <authorList>
            <consortium name="Lawrence Berkeley National Laboratory"/>
            <person name="Nybo J.L."/>
            <person name="Vesth T.C."/>
            <person name="Theobald S."/>
            <person name="Frisvad J.C."/>
            <person name="Larsen T.O."/>
            <person name="Kjaerboelling I."/>
            <person name="Rothschild-Mancinelli K."/>
            <person name="Lyhne E.K."/>
            <person name="Kogle M.E."/>
            <person name="Barry K."/>
            <person name="Clum A."/>
            <person name="Na H."/>
            <person name="Ledsgaard L."/>
            <person name="Lin J."/>
            <person name="Lipzen A."/>
            <person name="Kuo A."/>
            <person name="Riley R."/>
            <person name="Mondo S."/>
            <person name="LaButti K."/>
            <person name="Haridas S."/>
            <person name="Pangalinan J."/>
            <person name="Salamov A.A."/>
            <person name="Simmons B.A."/>
            <person name="Magnuson J.K."/>
            <person name="Chen J."/>
            <person name="Drula E."/>
            <person name="Henrissat B."/>
            <person name="Wiebenga A."/>
            <person name="Lubbers R.J."/>
            <person name="Gomes A.C."/>
            <person name="Macurrencykelacurrency M.R."/>
            <person name="Stajich J."/>
            <person name="Grigoriev I.V."/>
            <person name="Mortensen U.H."/>
            <person name="De vries R.P."/>
            <person name="Baker S.E."/>
            <person name="Andersen M.R."/>
        </authorList>
    </citation>
    <scope>NUCLEOTIDE SEQUENCE [LARGE SCALE GENOMIC DNA]</scope>
    <source>
        <strain evidence="2 3">CBS 756.74</strain>
    </source>
</reference>
<protein>
    <submittedName>
        <fullName evidence="2">Uncharacterized protein</fullName>
    </submittedName>
</protein>